<feature type="binding site" evidence="16">
    <location>
        <position position="836"/>
    </location>
    <ligand>
        <name>ATP</name>
        <dbReference type="ChEBI" id="CHEBI:30616"/>
    </ligand>
</feature>
<feature type="binding site" evidence="16">
    <location>
        <position position="962"/>
    </location>
    <ligand>
        <name>ATP</name>
        <dbReference type="ChEBI" id="CHEBI:30616"/>
    </ligand>
</feature>
<dbReference type="InterPro" id="IPR023299">
    <property type="entry name" value="ATPase_P-typ_cyto_dom_N"/>
</dbReference>
<feature type="binding site" evidence="16">
    <location>
        <position position="812"/>
    </location>
    <ligand>
        <name>ATP</name>
        <dbReference type="ChEBI" id="CHEBI:30616"/>
    </ligand>
</feature>
<keyword evidence="6 16" id="KW-0547">Nucleotide-binding</keyword>
<feature type="binding site" evidence="17">
    <location>
        <position position="1097"/>
    </location>
    <ligand>
        <name>Mg(2+)</name>
        <dbReference type="ChEBI" id="CHEBI:18420"/>
    </ligand>
</feature>
<dbReference type="InterPro" id="IPR032630">
    <property type="entry name" value="P_typ_ATPase_c"/>
</dbReference>
<feature type="transmembrane region" description="Helical" evidence="18">
    <location>
        <begin position="1294"/>
        <end position="1314"/>
    </location>
</feature>
<dbReference type="Gene3D" id="3.40.50.1000">
    <property type="entry name" value="HAD superfamily/HAD-like"/>
    <property type="match status" value="2"/>
</dbReference>
<evidence type="ECO:0000259" key="21">
    <source>
        <dbReference type="Pfam" id="PF16212"/>
    </source>
</evidence>
<accession>A0A8K1GN74</accession>
<evidence type="ECO:0000256" key="16">
    <source>
        <dbReference type="PIRSR" id="PIRSR606539-2"/>
    </source>
</evidence>
<feature type="binding site" evidence="16">
    <location>
        <position position="490"/>
    </location>
    <ligand>
        <name>ATP</name>
        <dbReference type="ChEBI" id="CHEBI:30616"/>
    </ligand>
</feature>
<dbReference type="FunFam" id="3.40.50.1000:FF:000023">
    <property type="entry name" value="Phospholipid-transporting ATPase"/>
    <property type="match status" value="1"/>
</dbReference>
<evidence type="ECO:0000256" key="9">
    <source>
        <dbReference type="ARBA" id="ARBA00022842"/>
    </source>
</evidence>
<evidence type="ECO:0000256" key="15">
    <source>
        <dbReference type="PIRSR" id="PIRSR606539-1"/>
    </source>
</evidence>
<dbReference type="GO" id="GO:0045332">
    <property type="term" value="P:phospholipid translocation"/>
    <property type="evidence" value="ECO:0007669"/>
    <property type="project" value="TreeGrafter"/>
</dbReference>
<dbReference type="GO" id="GO:0000287">
    <property type="term" value="F:magnesium ion binding"/>
    <property type="evidence" value="ECO:0007669"/>
    <property type="project" value="UniProtKB-UniRule"/>
</dbReference>
<dbReference type="InterPro" id="IPR006539">
    <property type="entry name" value="P-type_ATPase_IV"/>
</dbReference>
<keyword evidence="10 18" id="KW-1278">Translocase</keyword>
<dbReference type="SUPFAM" id="SSF81660">
    <property type="entry name" value="Metal cation-transporting ATPase, ATP-binding domain N"/>
    <property type="match status" value="1"/>
</dbReference>
<feature type="binding site" evidence="16">
    <location>
        <position position="491"/>
    </location>
    <ligand>
        <name>ATP</name>
        <dbReference type="ChEBI" id="CHEBI:30616"/>
    </ligand>
</feature>
<dbReference type="Pfam" id="PF16212">
    <property type="entry name" value="PhoLip_ATPase_C"/>
    <property type="match status" value="1"/>
</dbReference>
<dbReference type="InterPro" id="IPR023298">
    <property type="entry name" value="ATPase_P-typ_TM_dom_sf"/>
</dbReference>
<keyword evidence="12 18" id="KW-0472">Membrane</keyword>
<feature type="binding site" evidence="16">
    <location>
        <position position="1071"/>
    </location>
    <ligand>
        <name>ATP</name>
        <dbReference type="ChEBI" id="CHEBI:30616"/>
    </ligand>
</feature>
<dbReference type="Pfam" id="PF13246">
    <property type="entry name" value="Cation_ATPase"/>
    <property type="match status" value="1"/>
</dbReference>
<keyword evidence="23" id="KW-1185">Reference proteome</keyword>
<dbReference type="SUPFAM" id="SSF56784">
    <property type="entry name" value="HAD-like"/>
    <property type="match status" value="2"/>
</dbReference>
<feature type="transmembrane region" description="Helical" evidence="18">
    <location>
        <begin position="1186"/>
        <end position="1207"/>
    </location>
</feature>
<dbReference type="GO" id="GO:0005886">
    <property type="term" value="C:plasma membrane"/>
    <property type="evidence" value="ECO:0007669"/>
    <property type="project" value="TreeGrafter"/>
</dbReference>
<feature type="transmembrane region" description="Helical" evidence="18">
    <location>
        <begin position="1231"/>
        <end position="1257"/>
    </location>
</feature>
<evidence type="ECO:0000256" key="19">
    <source>
        <dbReference type="SAM" id="MobiDB-lite"/>
    </source>
</evidence>
<dbReference type="SUPFAM" id="SSF81653">
    <property type="entry name" value="Calcium ATPase, transduction domain A"/>
    <property type="match status" value="1"/>
</dbReference>
<sequence length="1520" mass="172618">MKVKIRLGNLYFLFLVVLNCFPQVEVFHREITMLPLVVVLLTSMMKDAIEDYRKYQYDKTINFTKTRESCCQCGGSDVEIQNEELEKRGKVRKRKKKNENKRVIVSNLTFGSKRWKENPNRYYDSNEIETTKYTILTFLPKNIYEQFHRFANIYFVFIALLNFVPVLNAFQPEVSVIPVCVIMAITAIKDAWEDLRRYKLDKEINHMGCYIYSREEHAYVEKCWKDVRVGDFVQLQCNEIIPADILLLYSSDQKGICHLETANLDGETNLKQRQVVMGFSSQDTVFEPEFFQNTIVCEMPNNDLNKFKGYMEQPNHEHVGFNIENLLLRGCTIRNTEAVVGIVIYAGHETKAMLNNRGPRYKRSRIEQRMNMDIFLCVGLLFVMCLVGAVGHGIWTGNFSEHPPYDVPDSNGNFPSPVLAGFYMFLTMIILLQILIPVSLYVSIELVKLGQVFLIHNDIDLYDEEADLPIECRALTITEDLGQIQYIFSDKTGTLTENKMVFRRCTVDGIEFSHQENDRRLKIQKELDLDHEDFAKLQHFTLPPMNLERPGTYQHSTMRPLRRCQSARARFQGHKRSRSVGRRDSNQSQVAFSSPIEKDVTPDSRLLWRVREAALQTESLSPFIHMKTSSSFTDFFLALAICNTVLVSTATEPRQRVTIPPPMKPSGITLEKIHQIFQRLKLASLSQSFSSSQSSSQLGASFSAKNTEEPLAVLEGCDDENDCSASSRGQELQDKASTDIGTASLEEVFRSAANSSLPTDFCYEAESPDEAALVYAAQAYSFILVSRTPEQVTVQLPQGTLLTFDILCTLGFDSVRKRMSVVVRHPLTKEIVVYTKGADSVIMDLLDDSGKGDISTERRLKRIKERTQKHLDYYSRDGLRTLCIAKKVLNEDDFQKWANFRREAEAAIDNREELLIETAQHLETKLTLLGATGIEDRLQDGVPDTIVSLREAGIKIWVLTGDKQETAINIAYSCKLLNERDTVFTINTENKETCESLLNLTLEEVKKNYERDKPQRKLFGIIPTSPSAPEAPSPEFGLVIDGQTLNIIFQGGLEEKLLALAQHCRSVLCCRTTPLHKSMVVKLVRRQLKVMTLSIGDGANDVSMIQAADVGIGISGQDGMQAVMASDFAISRFKHLKKLLLVHGHWCYTRLAKMVIYFFYKNVCYVNLLFWYQFFCGFSGSSMVDYWQMIFFNLFFTSLPPLLFGILDKDVSAETLLRLPELYKNGQNSEIYNLSTFIITMLDAFYQSLICFFIPYLTYKDSDIDVFSFGNPINTISLLTILLHQALEMKTWTVVQLVTMICSVALYFTFSLIYNATCLTCSPPTNPYQIMERQLTDPIFYFLCLITPVIALLPRFLISVLRGTFGTSLILKAQQIDKLPKEQQDLEIQKLRSRKEATSRAPVASPASNDDLDQSISHLCVSPFLHPAAALSQRDTENQGASASGPLGRRTYEEGYFFFNRWAEEESAADDSSARPFSGNHSFVPSGETAAGQDGAKLTKGYPNNFNYGSHRRSVSSVTL</sequence>
<comment type="cofactor">
    <cofactor evidence="1 17">
        <name>Mg(2+)</name>
        <dbReference type="ChEBI" id="CHEBI:18420"/>
    </cofactor>
</comment>
<dbReference type="Gene3D" id="3.40.1110.10">
    <property type="entry name" value="Calcium-transporting ATPase, cytoplasmic domain N"/>
    <property type="match status" value="2"/>
</dbReference>
<feature type="binding site" evidence="16">
    <location>
        <position position="1101"/>
    </location>
    <ligand>
        <name>ATP</name>
        <dbReference type="ChEBI" id="CHEBI:30616"/>
    </ligand>
</feature>
<feature type="active site" description="4-aspartylphosphate intermediate" evidence="15">
    <location>
        <position position="490"/>
    </location>
</feature>
<evidence type="ECO:0000256" key="18">
    <source>
        <dbReference type="RuleBase" id="RU362033"/>
    </source>
</evidence>
<dbReference type="PRINTS" id="PR00119">
    <property type="entry name" value="CATATPASE"/>
</dbReference>
<comment type="caution">
    <text evidence="22">The sequence shown here is derived from an EMBL/GenBank/DDBJ whole genome shotgun (WGS) entry which is preliminary data.</text>
</comment>
<dbReference type="InterPro" id="IPR018303">
    <property type="entry name" value="ATPase_P-typ_P_site"/>
</dbReference>
<dbReference type="FunFam" id="2.70.150.10:FF:000022">
    <property type="entry name" value="Phospholipid-transporting ATPase"/>
    <property type="match status" value="1"/>
</dbReference>
<name>A0A8K1GN74_9PASS</name>
<evidence type="ECO:0000313" key="23">
    <source>
        <dbReference type="Proteomes" id="UP000796761"/>
    </source>
</evidence>
<evidence type="ECO:0000256" key="10">
    <source>
        <dbReference type="ARBA" id="ARBA00022967"/>
    </source>
</evidence>
<evidence type="ECO:0000256" key="17">
    <source>
        <dbReference type="PIRSR" id="PIRSR606539-3"/>
    </source>
</evidence>
<dbReference type="EC" id="7.6.2.1" evidence="18"/>
<dbReference type="EMBL" id="SWJQ01000105">
    <property type="protein sequence ID" value="TRZ22140.1"/>
    <property type="molecule type" value="Genomic_DNA"/>
</dbReference>
<dbReference type="GO" id="GO:1990531">
    <property type="term" value="C:phospholipid-translocating ATPase complex"/>
    <property type="evidence" value="ECO:0007669"/>
    <property type="project" value="UniProtKB-ARBA"/>
</dbReference>
<dbReference type="FunFam" id="3.40.50.1000:FF:000001">
    <property type="entry name" value="Phospholipid-transporting ATPase IC"/>
    <property type="match status" value="1"/>
</dbReference>
<dbReference type="Pfam" id="PF16209">
    <property type="entry name" value="PhoLip_ATPase_N"/>
    <property type="match status" value="1"/>
</dbReference>
<keyword evidence="9 17" id="KW-0460">Magnesium</keyword>
<feature type="binding site" evidence="16">
    <location>
        <position position="961"/>
    </location>
    <ligand>
        <name>ATP</name>
        <dbReference type="ChEBI" id="CHEBI:30616"/>
    </ligand>
</feature>
<dbReference type="SUPFAM" id="SSF81665">
    <property type="entry name" value="Calcium ATPase, transmembrane domain M"/>
    <property type="match status" value="1"/>
</dbReference>
<feature type="binding site" evidence="16">
    <location>
        <position position="770"/>
    </location>
    <ligand>
        <name>ATP</name>
        <dbReference type="ChEBI" id="CHEBI:30616"/>
    </ligand>
</feature>
<dbReference type="FunFam" id="3.40.1110.10:FF:000009">
    <property type="entry name" value="Phospholipid-transporting ATPase"/>
    <property type="match status" value="1"/>
</dbReference>
<feature type="domain" description="P-type ATPase N-terminal" evidence="20">
    <location>
        <begin position="116"/>
        <end position="174"/>
    </location>
</feature>
<feature type="region of interest" description="Disordered" evidence="19">
    <location>
        <begin position="570"/>
        <end position="597"/>
    </location>
</feature>
<feature type="transmembrane region" description="Helical" evidence="18">
    <location>
        <begin position="420"/>
        <end position="442"/>
    </location>
</feature>
<evidence type="ECO:0000256" key="3">
    <source>
        <dbReference type="ARBA" id="ARBA00008109"/>
    </source>
</evidence>
<dbReference type="GO" id="GO:0005524">
    <property type="term" value="F:ATP binding"/>
    <property type="evidence" value="ECO:0007669"/>
    <property type="project" value="UniProtKB-UniRule"/>
</dbReference>
<feature type="binding site" evidence="16">
    <location>
        <position position="1100"/>
    </location>
    <ligand>
        <name>ATP</name>
        <dbReference type="ChEBI" id="CHEBI:30616"/>
    </ligand>
</feature>
<dbReference type="CDD" id="cd02073">
    <property type="entry name" value="P-type_ATPase_APLT_Dnf-like"/>
    <property type="match status" value="1"/>
</dbReference>
<evidence type="ECO:0000256" key="1">
    <source>
        <dbReference type="ARBA" id="ARBA00001946"/>
    </source>
</evidence>
<dbReference type="GO" id="GO:0016887">
    <property type="term" value="F:ATP hydrolysis activity"/>
    <property type="evidence" value="ECO:0007669"/>
    <property type="project" value="InterPro"/>
</dbReference>
<feature type="compositionally biased region" description="Basic residues" evidence="19">
    <location>
        <begin position="571"/>
        <end position="580"/>
    </location>
</feature>
<feature type="transmembrane region" description="Helical" evidence="18">
    <location>
        <begin position="151"/>
        <end position="170"/>
    </location>
</feature>
<evidence type="ECO:0000256" key="4">
    <source>
        <dbReference type="ARBA" id="ARBA00022692"/>
    </source>
</evidence>
<comment type="similarity">
    <text evidence="3 18">Belongs to the cation transport ATPase (P-type) (TC 3.A.3) family. Type IV subfamily.</text>
</comment>
<feature type="transmembrane region" description="Helical" evidence="18">
    <location>
        <begin position="176"/>
        <end position="192"/>
    </location>
</feature>
<evidence type="ECO:0000256" key="13">
    <source>
        <dbReference type="ARBA" id="ARBA00034036"/>
    </source>
</evidence>
<dbReference type="InterPro" id="IPR001757">
    <property type="entry name" value="P_typ_ATPase"/>
</dbReference>
<feature type="binding site" evidence="16">
    <location>
        <position position="960"/>
    </location>
    <ligand>
        <name>ATP</name>
        <dbReference type="ChEBI" id="CHEBI:30616"/>
    </ligand>
</feature>
<evidence type="ECO:0000256" key="6">
    <source>
        <dbReference type="ARBA" id="ARBA00022741"/>
    </source>
</evidence>
<feature type="transmembrane region" description="Helical" evidence="18">
    <location>
        <begin position="32"/>
        <end position="49"/>
    </location>
</feature>
<comment type="catalytic activity">
    <reaction evidence="14">
        <text>a beta-D-glucosyl-(1&lt;-&gt;1')-N-acylsphing-4-enine(out) + ATP + H2O = a beta-D-glucosyl-(1&lt;-&gt;1')-N-acylsphing-4-enine(in) + ADP + phosphate + H(+)</text>
        <dbReference type="Rhea" id="RHEA:66036"/>
        <dbReference type="ChEBI" id="CHEBI:15377"/>
        <dbReference type="ChEBI" id="CHEBI:15378"/>
        <dbReference type="ChEBI" id="CHEBI:22801"/>
        <dbReference type="ChEBI" id="CHEBI:30616"/>
        <dbReference type="ChEBI" id="CHEBI:43474"/>
        <dbReference type="ChEBI" id="CHEBI:456216"/>
    </reaction>
    <physiologicalReaction direction="left-to-right" evidence="14">
        <dbReference type="Rhea" id="RHEA:66037"/>
    </physiologicalReaction>
</comment>
<dbReference type="InterPro" id="IPR044492">
    <property type="entry name" value="P_typ_ATPase_HD_dom"/>
</dbReference>
<keyword evidence="7" id="KW-0256">Endoplasmic reticulum</keyword>
<evidence type="ECO:0000256" key="12">
    <source>
        <dbReference type="ARBA" id="ARBA00023136"/>
    </source>
</evidence>
<dbReference type="Proteomes" id="UP000796761">
    <property type="component" value="Unassembled WGS sequence"/>
</dbReference>
<feature type="binding site" evidence="17">
    <location>
        <position position="490"/>
    </location>
    <ligand>
        <name>Mg(2+)</name>
        <dbReference type="ChEBI" id="CHEBI:18420"/>
    </ligand>
</feature>
<feature type="transmembrane region" description="Helical" evidence="18">
    <location>
        <begin position="372"/>
        <end position="395"/>
    </location>
</feature>
<feature type="binding site" evidence="16">
    <location>
        <position position="1077"/>
    </location>
    <ligand>
        <name>ATP</name>
        <dbReference type="ChEBI" id="CHEBI:30616"/>
    </ligand>
</feature>
<evidence type="ECO:0000256" key="11">
    <source>
        <dbReference type="ARBA" id="ARBA00022989"/>
    </source>
</evidence>
<reference evidence="22" key="1">
    <citation type="submission" date="2019-04" db="EMBL/GenBank/DDBJ databases">
        <title>Genome assembly of Zosterops borbonicus 15179.</title>
        <authorList>
            <person name="Leroy T."/>
            <person name="Anselmetti Y."/>
            <person name="Tilak M.-K."/>
            <person name="Nabholz B."/>
        </authorList>
    </citation>
    <scope>NUCLEOTIDE SEQUENCE</scope>
    <source>
        <strain evidence="22">HGM_15179</strain>
        <tissue evidence="22">Muscle</tissue>
    </source>
</reference>
<dbReference type="GO" id="GO:0140351">
    <property type="term" value="F:glycosylceramide flippase activity"/>
    <property type="evidence" value="ECO:0007669"/>
    <property type="project" value="UniProtKB-ARBA"/>
</dbReference>
<dbReference type="NCBIfam" id="TIGR01494">
    <property type="entry name" value="ATPase_P-type"/>
    <property type="match status" value="1"/>
</dbReference>
<dbReference type="PANTHER" id="PTHR24092:SF79">
    <property type="entry name" value="PHOSPHOLIPID-TRANSPORTING ATPASE VB"/>
    <property type="match status" value="1"/>
</dbReference>
<dbReference type="InterPro" id="IPR036412">
    <property type="entry name" value="HAD-like_sf"/>
</dbReference>
<feature type="binding site" evidence="16">
    <location>
        <position position="880"/>
    </location>
    <ligand>
        <name>ATP</name>
        <dbReference type="ChEBI" id="CHEBI:30616"/>
    </ligand>
</feature>
<dbReference type="SFLD" id="SFLDS00003">
    <property type="entry name" value="Haloacid_Dehalogenase"/>
    <property type="match status" value="1"/>
</dbReference>
<dbReference type="OrthoDB" id="377733at2759"/>
<evidence type="ECO:0000259" key="20">
    <source>
        <dbReference type="Pfam" id="PF16209"/>
    </source>
</evidence>
<feature type="transmembrane region" description="Helical" evidence="18">
    <location>
        <begin position="1155"/>
        <end position="1174"/>
    </location>
</feature>
<feature type="region of interest" description="Disordered" evidence="19">
    <location>
        <begin position="1391"/>
        <end position="1410"/>
    </location>
</feature>
<dbReference type="InterPro" id="IPR032631">
    <property type="entry name" value="P-type_ATPase_N"/>
</dbReference>
<dbReference type="Gene3D" id="1.20.1110.10">
    <property type="entry name" value="Calcium-transporting ATPase, transmembrane domain"/>
    <property type="match status" value="1"/>
</dbReference>
<dbReference type="NCBIfam" id="TIGR01652">
    <property type="entry name" value="ATPase-Plipid"/>
    <property type="match status" value="2"/>
</dbReference>
<organism evidence="22 23">
    <name type="scientific">Zosterops borbonicus</name>
    <dbReference type="NCBI Taxonomy" id="364589"/>
    <lineage>
        <taxon>Eukaryota</taxon>
        <taxon>Metazoa</taxon>
        <taxon>Chordata</taxon>
        <taxon>Craniata</taxon>
        <taxon>Vertebrata</taxon>
        <taxon>Euteleostomi</taxon>
        <taxon>Archelosauria</taxon>
        <taxon>Archosauria</taxon>
        <taxon>Dinosauria</taxon>
        <taxon>Saurischia</taxon>
        <taxon>Theropoda</taxon>
        <taxon>Coelurosauria</taxon>
        <taxon>Aves</taxon>
        <taxon>Neognathae</taxon>
        <taxon>Neoaves</taxon>
        <taxon>Telluraves</taxon>
        <taxon>Australaves</taxon>
        <taxon>Passeriformes</taxon>
        <taxon>Sylvioidea</taxon>
        <taxon>Zosteropidae</taxon>
        <taxon>Zosterops</taxon>
    </lineage>
</organism>
<evidence type="ECO:0000256" key="5">
    <source>
        <dbReference type="ARBA" id="ARBA00022723"/>
    </source>
</evidence>
<evidence type="ECO:0000256" key="8">
    <source>
        <dbReference type="ARBA" id="ARBA00022840"/>
    </source>
</evidence>
<dbReference type="GO" id="GO:0005789">
    <property type="term" value="C:endoplasmic reticulum membrane"/>
    <property type="evidence" value="ECO:0007669"/>
    <property type="project" value="UniProtKB-SubCell"/>
</dbReference>
<comment type="subcellular location">
    <subcellularLocation>
        <location evidence="2">Endoplasmic reticulum membrane</location>
        <topology evidence="2">Multi-pass membrane protein</topology>
    </subcellularLocation>
    <subcellularLocation>
        <location evidence="18">Membrane</location>
        <topology evidence="18">Multi-pass membrane protein</topology>
    </subcellularLocation>
</comment>
<dbReference type="PANTHER" id="PTHR24092">
    <property type="entry name" value="PROBABLE PHOSPHOLIPID-TRANSPORTING ATPASE"/>
    <property type="match status" value="1"/>
</dbReference>
<feature type="binding site" evidence="17">
    <location>
        <position position="492"/>
    </location>
    <ligand>
        <name>Mg(2+)</name>
        <dbReference type="ChEBI" id="CHEBI:18420"/>
    </ligand>
</feature>
<feature type="transmembrane region" description="Helical" evidence="18">
    <location>
        <begin position="1339"/>
        <end position="1358"/>
    </location>
</feature>
<protein>
    <recommendedName>
        <fullName evidence="18">Phospholipid-transporting ATPase</fullName>
        <ecNumber evidence="18">7.6.2.1</ecNumber>
    </recommendedName>
</protein>
<keyword evidence="8 16" id="KW-0067">ATP-binding</keyword>
<dbReference type="PROSITE" id="PS00154">
    <property type="entry name" value="ATPASE_E1_E2"/>
    <property type="match status" value="1"/>
</dbReference>
<dbReference type="InterPro" id="IPR023214">
    <property type="entry name" value="HAD_sf"/>
</dbReference>
<dbReference type="SFLD" id="SFLDF00027">
    <property type="entry name" value="p-type_atpase"/>
    <property type="match status" value="1"/>
</dbReference>
<feature type="binding site" evidence="16">
    <location>
        <position position="492"/>
    </location>
    <ligand>
        <name>ATP</name>
        <dbReference type="ChEBI" id="CHEBI:30616"/>
    </ligand>
</feature>
<keyword evidence="11 18" id="KW-1133">Transmembrane helix</keyword>
<feature type="binding site" evidence="17">
    <location>
        <position position="1101"/>
    </location>
    <ligand>
        <name>Mg(2+)</name>
        <dbReference type="ChEBI" id="CHEBI:18420"/>
    </ligand>
</feature>
<proteinExistence type="inferred from homology"/>
<keyword evidence="4 18" id="KW-0812">Transmembrane</keyword>
<evidence type="ECO:0000256" key="2">
    <source>
        <dbReference type="ARBA" id="ARBA00004477"/>
    </source>
</evidence>
<keyword evidence="5 17" id="KW-0479">Metal-binding</keyword>
<evidence type="ECO:0000256" key="14">
    <source>
        <dbReference type="ARBA" id="ARBA00050913"/>
    </source>
</evidence>
<dbReference type="InterPro" id="IPR008250">
    <property type="entry name" value="ATPase_P-typ_transduc_dom_A_sf"/>
</dbReference>
<dbReference type="Gene3D" id="2.70.150.10">
    <property type="entry name" value="Calcium-transporting ATPase, cytoplasmic transduction domain A"/>
    <property type="match status" value="1"/>
</dbReference>
<comment type="catalytic activity">
    <reaction evidence="13 18">
        <text>ATP + H2O + phospholipidSide 1 = ADP + phosphate + phospholipidSide 2.</text>
        <dbReference type="EC" id="7.6.2.1"/>
    </reaction>
</comment>
<gene>
    <name evidence="22" type="ORF">HGM15179_005044</name>
</gene>
<evidence type="ECO:0000313" key="22">
    <source>
        <dbReference type="EMBL" id="TRZ22140.1"/>
    </source>
</evidence>
<evidence type="ECO:0000256" key="7">
    <source>
        <dbReference type="ARBA" id="ARBA00022824"/>
    </source>
</evidence>
<dbReference type="SFLD" id="SFLDG00002">
    <property type="entry name" value="C1.7:_P-type_atpase_like"/>
    <property type="match status" value="1"/>
</dbReference>
<feature type="domain" description="P-type ATPase C-terminal" evidence="21">
    <location>
        <begin position="1123"/>
        <end position="1365"/>
    </location>
</feature>